<accession>A0A1M6ID78</accession>
<dbReference type="EMBL" id="FQZQ01000007">
    <property type="protein sequence ID" value="SHJ32375.1"/>
    <property type="molecule type" value="Genomic_DNA"/>
</dbReference>
<sequence>MTDLDQIPWQQRDAHGDLVLEMRSTRRAPTGDTEGSLTEEIRVRHNDGRILLDRKVTLHWQHFGQINAGFSDDGASVVVTTSAGRDRVWALS</sequence>
<dbReference type="OrthoDB" id="9866897at2"/>
<dbReference type="RefSeq" id="WP_073251405.1">
    <property type="nucleotide sequence ID" value="NZ_FQZQ01000007.1"/>
</dbReference>
<evidence type="ECO:0000313" key="1">
    <source>
        <dbReference type="EMBL" id="SHJ32375.1"/>
    </source>
</evidence>
<reference evidence="2" key="1">
    <citation type="submission" date="2016-11" db="EMBL/GenBank/DDBJ databases">
        <authorList>
            <person name="Varghese N."/>
            <person name="Submissions S."/>
        </authorList>
    </citation>
    <scope>NUCLEOTIDE SEQUENCE [LARGE SCALE GENOMIC DNA]</scope>
    <source>
        <strain evidence="2">DSM 100564</strain>
    </source>
</reference>
<organism evidence="1 2">
    <name type="scientific">Shimia gijangensis</name>
    <dbReference type="NCBI Taxonomy" id="1470563"/>
    <lineage>
        <taxon>Bacteria</taxon>
        <taxon>Pseudomonadati</taxon>
        <taxon>Pseudomonadota</taxon>
        <taxon>Alphaproteobacteria</taxon>
        <taxon>Rhodobacterales</taxon>
        <taxon>Roseobacteraceae</taxon>
    </lineage>
</organism>
<evidence type="ECO:0000313" key="2">
    <source>
        <dbReference type="Proteomes" id="UP000183982"/>
    </source>
</evidence>
<keyword evidence="2" id="KW-1185">Reference proteome</keyword>
<dbReference type="Proteomes" id="UP000183982">
    <property type="component" value="Unassembled WGS sequence"/>
</dbReference>
<proteinExistence type="predicted"/>
<dbReference type="AlphaFoldDB" id="A0A1M6ID78"/>
<protein>
    <submittedName>
        <fullName evidence="1">Uncharacterized protein</fullName>
    </submittedName>
</protein>
<gene>
    <name evidence="1" type="ORF">SAMN05444000_10773</name>
</gene>
<name>A0A1M6ID78_9RHOB</name>